<dbReference type="Proteomes" id="UP000054564">
    <property type="component" value="Unassembled WGS sequence"/>
</dbReference>
<protein>
    <submittedName>
        <fullName evidence="3">Uncharacterized protein</fullName>
    </submittedName>
</protein>
<comment type="caution">
    <text evidence="3">The sequence shown here is derived from an EMBL/GenBank/DDBJ whole genome shotgun (WGS) entry which is preliminary data.</text>
</comment>
<keyword evidence="2" id="KW-0732">Signal</keyword>
<gene>
    <name evidence="3" type="ORF">PSTG_12774</name>
</gene>
<feature type="chain" id="PRO_5005549391" evidence="2">
    <location>
        <begin position="25"/>
        <end position="717"/>
    </location>
</feature>
<feature type="compositionally biased region" description="Low complexity" evidence="1">
    <location>
        <begin position="307"/>
        <end position="316"/>
    </location>
</feature>
<feature type="signal peptide" evidence="2">
    <location>
        <begin position="1"/>
        <end position="24"/>
    </location>
</feature>
<accession>A0A0L0V3T9</accession>
<feature type="region of interest" description="Disordered" evidence="1">
    <location>
        <begin position="296"/>
        <end position="333"/>
    </location>
</feature>
<proteinExistence type="predicted"/>
<evidence type="ECO:0000256" key="2">
    <source>
        <dbReference type="SAM" id="SignalP"/>
    </source>
</evidence>
<feature type="region of interest" description="Disordered" evidence="1">
    <location>
        <begin position="393"/>
        <end position="415"/>
    </location>
</feature>
<sequence>MSSTLRSFILIAVYFSGLSQVAYSSPFIPQHGMTGLVTAAAPPLSAHDFVTIGPHALSPLAQSPHQFYNVKPRFITPERMAPPPADGEEAPFRYPVAPSYQSRYQLDKPGEPIKSFRSYPNSFVPTGAPDELAPISQPPEAGSMPPDHIAPSPDQDEPRSYSEYPYFSYIPKGTVDKPKKPINSFQSWPNWSASTEATHELPTPKMNLRDPRDQSLASSPQSGSISPNHSPAWPPLDALTDSGDSNSFWSYKKTPEGSIIAHYPEDFVGSPKPLYHIPTYHKGQYVGPGPLKDYVYPHDHMAPSPSPESTAPSPQSGSMSPDHSPAWPPLDALTDSEDSNSFWTYKKTPNGNIIAHYPEDFVGSPKPLYHIPTYHKGQAVGPGPLKDYVFPHDPMVPSESPENLAPSPQSGGNRKLLANTPDDLTASPQIFRRPGLSSVYAFPAHTPPLKNFFEGRPELEEVAEKQGKALVQGKREPISSDNLASWTKQNQDYLQLKPKDQEEIRTWLQQRYFDSDPTSETGGKAIAYIWSLQKSTGKHLVWWGNPIINAGNSAEHEFIDLVEIGDTLSFFNKRANFEILDQDAEAISKKLLKILEYDSQKNLRSHALAIPKLIDVKGRHGVSMYKARVGQLMNKRLRHFDQKDDRSKEKVLQDLYFFVGESRKDAISMATNALKKSPKLFKQLLTPERGVPGQADYERIEGALSSLGKGGFFQRLV</sequence>
<evidence type="ECO:0000256" key="1">
    <source>
        <dbReference type="SAM" id="MobiDB-lite"/>
    </source>
</evidence>
<name>A0A0L0V3T9_9BASI</name>
<evidence type="ECO:0000313" key="4">
    <source>
        <dbReference type="Proteomes" id="UP000054564"/>
    </source>
</evidence>
<dbReference type="AlphaFoldDB" id="A0A0L0V3T9"/>
<organism evidence="3 4">
    <name type="scientific">Puccinia striiformis f. sp. tritici PST-78</name>
    <dbReference type="NCBI Taxonomy" id="1165861"/>
    <lineage>
        <taxon>Eukaryota</taxon>
        <taxon>Fungi</taxon>
        <taxon>Dikarya</taxon>
        <taxon>Basidiomycota</taxon>
        <taxon>Pucciniomycotina</taxon>
        <taxon>Pucciniomycetes</taxon>
        <taxon>Pucciniales</taxon>
        <taxon>Pucciniaceae</taxon>
        <taxon>Puccinia</taxon>
    </lineage>
</organism>
<dbReference type="EMBL" id="AJIL01000128">
    <property type="protein sequence ID" value="KNE93861.1"/>
    <property type="molecule type" value="Genomic_DNA"/>
</dbReference>
<reference evidence="4" key="1">
    <citation type="submission" date="2014-03" db="EMBL/GenBank/DDBJ databases">
        <title>The Genome Sequence of Puccinia striiformis f. sp. tritici PST-78.</title>
        <authorList>
            <consortium name="The Broad Institute Genome Sequencing Platform"/>
            <person name="Cuomo C."/>
            <person name="Hulbert S."/>
            <person name="Chen X."/>
            <person name="Walker B."/>
            <person name="Young S.K."/>
            <person name="Zeng Q."/>
            <person name="Gargeya S."/>
            <person name="Fitzgerald M."/>
            <person name="Haas B."/>
            <person name="Abouelleil A."/>
            <person name="Alvarado L."/>
            <person name="Arachchi H.M."/>
            <person name="Berlin A.M."/>
            <person name="Chapman S.B."/>
            <person name="Goldberg J."/>
            <person name="Griggs A."/>
            <person name="Gujja S."/>
            <person name="Hansen M."/>
            <person name="Howarth C."/>
            <person name="Imamovic A."/>
            <person name="Larimer J."/>
            <person name="McCowan C."/>
            <person name="Montmayeur A."/>
            <person name="Murphy C."/>
            <person name="Neiman D."/>
            <person name="Pearson M."/>
            <person name="Priest M."/>
            <person name="Roberts A."/>
            <person name="Saif S."/>
            <person name="Shea T."/>
            <person name="Sisk P."/>
            <person name="Sykes S."/>
            <person name="Wortman J."/>
            <person name="Nusbaum C."/>
            <person name="Birren B."/>
        </authorList>
    </citation>
    <scope>NUCLEOTIDE SEQUENCE [LARGE SCALE GENOMIC DNA]</scope>
    <source>
        <strain evidence="4">race PST-78</strain>
    </source>
</reference>
<feature type="compositionally biased region" description="Polar residues" evidence="1">
    <location>
        <begin position="215"/>
        <end position="229"/>
    </location>
</feature>
<dbReference type="OrthoDB" id="2507258at2759"/>
<keyword evidence="4" id="KW-1185">Reference proteome</keyword>
<evidence type="ECO:0000313" key="3">
    <source>
        <dbReference type="EMBL" id="KNE93861.1"/>
    </source>
</evidence>
<feature type="region of interest" description="Disordered" evidence="1">
    <location>
        <begin position="195"/>
        <end position="239"/>
    </location>
</feature>
<feature type="region of interest" description="Disordered" evidence="1">
    <location>
        <begin position="119"/>
        <end position="163"/>
    </location>
</feature>